<feature type="transmembrane region" description="Helical" evidence="1">
    <location>
        <begin position="45"/>
        <end position="62"/>
    </location>
</feature>
<proteinExistence type="predicted"/>
<sequence>MTDFKYDDGVNGTEIQSKRFNAWNLLWILPAAFLIIGIIPLPLTYYFALRWIVALAALAIATNEVRLQRKFGPTVLLFLIVALVYNPVYFVVLPKKIWMILNLVTGILFLLHFFLQRKRKEPLS</sequence>
<feature type="transmembrane region" description="Helical" evidence="1">
    <location>
        <begin position="20"/>
        <end position="39"/>
    </location>
</feature>
<feature type="transmembrane region" description="Helical" evidence="1">
    <location>
        <begin position="74"/>
        <end position="91"/>
    </location>
</feature>
<keyword evidence="3" id="KW-1185">Reference proteome</keyword>
<dbReference type="RefSeq" id="WP_160853560.1">
    <property type="nucleotide sequence ID" value="NZ_WUWG01000003.1"/>
</dbReference>
<name>A0A6B0TVK1_9RHOB</name>
<evidence type="ECO:0000313" key="2">
    <source>
        <dbReference type="EMBL" id="MXU65252.1"/>
    </source>
</evidence>
<keyword evidence="1" id="KW-1133">Transmembrane helix</keyword>
<accession>A0A6B0TVK1</accession>
<keyword evidence="1" id="KW-0812">Transmembrane</keyword>
<organism evidence="2 3">
    <name type="scientific">Oceanomicrobium pacificus</name>
    <dbReference type="NCBI Taxonomy" id="2692916"/>
    <lineage>
        <taxon>Bacteria</taxon>
        <taxon>Pseudomonadati</taxon>
        <taxon>Pseudomonadota</taxon>
        <taxon>Alphaproteobacteria</taxon>
        <taxon>Rhodobacterales</taxon>
        <taxon>Paracoccaceae</taxon>
        <taxon>Oceanomicrobium</taxon>
    </lineage>
</organism>
<evidence type="ECO:0000313" key="3">
    <source>
        <dbReference type="Proteomes" id="UP000436016"/>
    </source>
</evidence>
<evidence type="ECO:0000256" key="1">
    <source>
        <dbReference type="SAM" id="Phobius"/>
    </source>
</evidence>
<dbReference type="Pfam" id="PF20619">
    <property type="entry name" value="DUF6804"/>
    <property type="match status" value="1"/>
</dbReference>
<gene>
    <name evidence="2" type="ORF">GSH16_07315</name>
</gene>
<comment type="caution">
    <text evidence="2">The sequence shown here is derived from an EMBL/GenBank/DDBJ whole genome shotgun (WGS) entry which is preliminary data.</text>
</comment>
<dbReference type="Proteomes" id="UP000436016">
    <property type="component" value="Unassembled WGS sequence"/>
</dbReference>
<reference evidence="2 3" key="1">
    <citation type="submission" date="2019-12" db="EMBL/GenBank/DDBJ databases">
        <title>Strain KN286 was isolated from seawater, which was collected from Caroline Seamount in the tropical western Pacific.</title>
        <authorList>
            <person name="Wang Q."/>
        </authorList>
    </citation>
    <scope>NUCLEOTIDE SEQUENCE [LARGE SCALE GENOMIC DNA]</scope>
    <source>
        <strain evidence="2 3">KN286</strain>
    </source>
</reference>
<protein>
    <submittedName>
        <fullName evidence="2">Uncharacterized protein</fullName>
    </submittedName>
</protein>
<dbReference type="EMBL" id="WUWG01000003">
    <property type="protein sequence ID" value="MXU65252.1"/>
    <property type="molecule type" value="Genomic_DNA"/>
</dbReference>
<keyword evidence="1" id="KW-0472">Membrane</keyword>
<dbReference type="InterPro" id="IPR046548">
    <property type="entry name" value="DUF6804"/>
</dbReference>
<feature type="transmembrane region" description="Helical" evidence="1">
    <location>
        <begin position="97"/>
        <end position="115"/>
    </location>
</feature>
<dbReference type="AlphaFoldDB" id="A0A6B0TVK1"/>